<evidence type="ECO:0000256" key="3">
    <source>
        <dbReference type="ARBA" id="ARBA00040298"/>
    </source>
</evidence>
<comment type="function">
    <text evidence="1">Probable oxidoreductase that may play a role as regulator of mitochondrial function.</text>
</comment>
<feature type="domain" description="Amine oxidase" evidence="4">
    <location>
        <begin position="13"/>
        <end position="499"/>
    </location>
</feature>
<name>H2C322_9CREN</name>
<reference evidence="5 6" key="1">
    <citation type="submission" date="2012-01" db="EMBL/GenBank/DDBJ databases">
        <title>Improved High-Quality Draft sequence of Metallosphaera yellowstonensis MK1.</title>
        <authorList>
            <consortium name="US DOE Joint Genome Institute"/>
            <person name="Lucas S."/>
            <person name="Han J."/>
            <person name="Cheng J.-F."/>
            <person name="Goodwin L."/>
            <person name="Pitluck S."/>
            <person name="Peters L."/>
            <person name="Teshima H."/>
            <person name="Detter J.C."/>
            <person name="Han C."/>
            <person name="Tapia R."/>
            <person name="Land M."/>
            <person name="Hauser L."/>
            <person name="Kyrpides N."/>
            <person name="Kozubal M."/>
            <person name="Macur R.E."/>
            <person name="Jay Z."/>
            <person name="Inskeep W."/>
            <person name="Woyke T."/>
        </authorList>
    </citation>
    <scope>NUCLEOTIDE SEQUENCE [LARGE SCALE GENOMIC DNA]</scope>
    <source>
        <strain evidence="5 6">MK1</strain>
    </source>
</reference>
<gene>
    <name evidence="5" type="ORF">MetMK1DRAFT_00011460</name>
</gene>
<evidence type="ECO:0000256" key="1">
    <source>
        <dbReference type="ARBA" id="ARBA00037217"/>
    </source>
</evidence>
<dbReference type="STRING" id="671065.MetMK1DRAFT_00011460"/>
<evidence type="ECO:0000313" key="6">
    <source>
        <dbReference type="Proteomes" id="UP000003980"/>
    </source>
</evidence>
<dbReference type="RefSeq" id="WP_009071431.1">
    <property type="nucleotide sequence ID" value="NZ_JH597761.1"/>
</dbReference>
<comment type="subunit">
    <text evidence="2">Interacts with COX5B; this interaction may contribute to localize PYROXD2 to the inner face of the inner mitochondrial membrane.</text>
</comment>
<dbReference type="OrthoDB" id="11867at2157"/>
<dbReference type="GO" id="GO:0016491">
    <property type="term" value="F:oxidoreductase activity"/>
    <property type="evidence" value="ECO:0007669"/>
    <property type="project" value="InterPro"/>
</dbReference>
<accession>H2C322</accession>
<proteinExistence type="predicted"/>
<dbReference type="Pfam" id="PF01593">
    <property type="entry name" value="Amino_oxidase"/>
    <property type="match status" value="1"/>
</dbReference>
<dbReference type="AlphaFoldDB" id="H2C322"/>
<evidence type="ECO:0000256" key="2">
    <source>
        <dbReference type="ARBA" id="ARBA00038825"/>
    </source>
</evidence>
<dbReference type="Gene3D" id="3.50.50.60">
    <property type="entry name" value="FAD/NAD(P)-binding domain"/>
    <property type="match status" value="2"/>
</dbReference>
<dbReference type="HOGENOM" id="CLU_019327_0_1_2"/>
<dbReference type="SUPFAM" id="SSF51905">
    <property type="entry name" value="FAD/NAD(P)-binding domain"/>
    <property type="match status" value="1"/>
</dbReference>
<sequence length="517" mass="56843">MYDVIVVGGGHNGLVASAYLAMNGLRVAVFERRDVVGGASVTEELWPGVKVSTGAYVLSLLRPRIIRDLKLEERGLEIITKDPGLFVPFGSGKSLYIWNDVDKTKREISKFSTRDASAYEKWIKFWEPFYLLADTIMLNPPPSIQDLEALIPLLKSVSTESPKDLLEALKTLVQDASSLLDTFFESDEVKAALVEDAVVGTYASPSTPGTAYVLAHHVLGEVNGIKGAWGYVRGGMGGVTAAMRRAAESFGVEVYTGSPVEKILVKGGRVTGVLLKGGKVIESRVVLSNADPRFTFTKLLEGVELDQEFVRKVRSLKGRGVSFKVVGYIEELPDFGHGKSLSPEHIASELILPSVDYVEKAYLDAKVRGFSREPWLSINIQSSVDPTLAPPGKFSFSIFGQYLPYRQGLDEMKDEIYQLTMDKIREYAPNFKPVRYEVITPLDIEKRFGITEGNIFHLDMTPDQLYSFRPIPGYDYNTPVKGFYLCGSGTHPGGGVTGAPGFNAAMRVINDMRAGKS</sequence>
<dbReference type="InterPro" id="IPR002937">
    <property type="entry name" value="Amino_oxidase"/>
</dbReference>
<dbReference type="PANTHER" id="PTHR10668:SF103">
    <property type="entry name" value="PYRIDINE NUCLEOTIDE-DISULFIDE OXIDOREDUCTASE DOMAIN-CONTAINING PROTEIN 2"/>
    <property type="match status" value="1"/>
</dbReference>
<dbReference type="InterPro" id="IPR036188">
    <property type="entry name" value="FAD/NAD-bd_sf"/>
</dbReference>
<evidence type="ECO:0000259" key="4">
    <source>
        <dbReference type="Pfam" id="PF01593"/>
    </source>
</evidence>
<dbReference type="EMBL" id="JH597761">
    <property type="protein sequence ID" value="EHP70643.1"/>
    <property type="molecule type" value="Genomic_DNA"/>
</dbReference>
<dbReference type="Proteomes" id="UP000003980">
    <property type="component" value="Unassembled WGS sequence"/>
</dbReference>
<dbReference type="PANTHER" id="PTHR10668">
    <property type="entry name" value="PHYTOENE DEHYDROGENASE"/>
    <property type="match status" value="1"/>
</dbReference>
<evidence type="ECO:0000313" key="5">
    <source>
        <dbReference type="EMBL" id="EHP70643.1"/>
    </source>
</evidence>
<organism evidence="5 6">
    <name type="scientific">Metallosphaera yellowstonensis MK1</name>
    <dbReference type="NCBI Taxonomy" id="671065"/>
    <lineage>
        <taxon>Archaea</taxon>
        <taxon>Thermoproteota</taxon>
        <taxon>Thermoprotei</taxon>
        <taxon>Sulfolobales</taxon>
        <taxon>Sulfolobaceae</taxon>
        <taxon>Metallosphaera</taxon>
    </lineage>
</organism>
<keyword evidence="6" id="KW-1185">Reference proteome</keyword>
<dbReference type="eggNOG" id="arCOG01521">
    <property type="taxonomic scope" value="Archaea"/>
</dbReference>
<protein>
    <recommendedName>
        <fullName evidence="3">Pyridine nucleotide-disulfide oxidoreductase domain-containing protein 2</fullName>
    </recommendedName>
</protein>